<dbReference type="GO" id="GO:0003678">
    <property type="term" value="F:DNA helicase activity"/>
    <property type="evidence" value="ECO:0007669"/>
    <property type="project" value="TreeGrafter"/>
</dbReference>
<evidence type="ECO:0000256" key="3">
    <source>
        <dbReference type="ARBA" id="ARBA00022801"/>
    </source>
</evidence>
<evidence type="ECO:0000259" key="9">
    <source>
        <dbReference type="PROSITE" id="PS51194"/>
    </source>
</evidence>
<evidence type="ECO:0000313" key="10">
    <source>
        <dbReference type="EMBL" id="RCK68226.1"/>
    </source>
</evidence>
<feature type="domain" description="Helicase C-terminal" evidence="9">
    <location>
        <begin position="495"/>
        <end position="668"/>
    </location>
</feature>
<evidence type="ECO:0000256" key="6">
    <source>
        <dbReference type="ARBA" id="ARBA00023125"/>
    </source>
</evidence>
<keyword evidence="5" id="KW-0067">ATP-binding</keyword>
<organism evidence="10 11">
    <name type="scientific">Desertihabitans brevis</name>
    <dbReference type="NCBI Taxonomy" id="2268447"/>
    <lineage>
        <taxon>Bacteria</taxon>
        <taxon>Bacillati</taxon>
        <taxon>Actinomycetota</taxon>
        <taxon>Actinomycetes</taxon>
        <taxon>Propionibacteriales</taxon>
        <taxon>Propionibacteriaceae</taxon>
        <taxon>Desertihabitans</taxon>
    </lineage>
</organism>
<dbReference type="InterPro" id="IPR045562">
    <property type="entry name" value="RecG_dom3_C"/>
</dbReference>
<dbReference type="EMBL" id="QOUI01000013">
    <property type="protein sequence ID" value="RCK68226.1"/>
    <property type="molecule type" value="Genomic_DNA"/>
</dbReference>
<keyword evidence="11" id="KW-1185">Reference proteome</keyword>
<keyword evidence="1" id="KW-0547">Nucleotide-binding</keyword>
<dbReference type="Gene3D" id="2.40.50.140">
    <property type="entry name" value="Nucleic acid-binding proteins"/>
    <property type="match status" value="1"/>
</dbReference>
<protein>
    <submittedName>
        <fullName evidence="10">ATP-dependent DNA helicase RecG</fullName>
    </submittedName>
</protein>
<dbReference type="InterPro" id="IPR027417">
    <property type="entry name" value="P-loop_NTPase"/>
</dbReference>
<evidence type="ECO:0000256" key="5">
    <source>
        <dbReference type="ARBA" id="ARBA00022840"/>
    </source>
</evidence>
<dbReference type="InterPro" id="IPR047112">
    <property type="entry name" value="RecG/Mfd"/>
</dbReference>
<accession>A0A367YQQ5</accession>
<dbReference type="Proteomes" id="UP000252770">
    <property type="component" value="Unassembled WGS sequence"/>
</dbReference>
<dbReference type="GO" id="GO:0003677">
    <property type="term" value="F:DNA binding"/>
    <property type="evidence" value="ECO:0007669"/>
    <property type="project" value="UniProtKB-KW"/>
</dbReference>
<gene>
    <name evidence="10" type="ORF">DT076_17305</name>
</gene>
<dbReference type="GO" id="GO:0006281">
    <property type="term" value="P:DNA repair"/>
    <property type="evidence" value="ECO:0007669"/>
    <property type="project" value="UniProtKB-KW"/>
</dbReference>
<evidence type="ECO:0000256" key="1">
    <source>
        <dbReference type="ARBA" id="ARBA00022741"/>
    </source>
</evidence>
<dbReference type="Gene3D" id="3.40.50.300">
    <property type="entry name" value="P-loop containing nucleotide triphosphate hydrolases"/>
    <property type="match status" value="2"/>
</dbReference>
<dbReference type="SMART" id="SM00487">
    <property type="entry name" value="DEXDc"/>
    <property type="match status" value="1"/>
</dbReference>
<dbReference type="CDD" id="cd04488">
    <property type="entry name" value="RecG_wedge_OBF"/>
    <property type="match status" value="1"/>
</dbReference>
<dbReference type="SUPFAM" id="SSF50249">
    <property type="entry name" value="Nucleic acid-binding proteins"/>
    <property type="match status" value="1"/>
</dbReference>
<keyword evidence="3" id="KW-0378">Hydrolase</keyword>
<dbReference type="GO" id="GO:0016787">
    <property type="term" value="F:hydrolase activity"/>
    <property type="evidence" value="ECO:0007669"/>
    <property type="project" value="UniProtKB-KW"/>
</dbReference>
<keyword evidence="2" id="KW-0227">DNA damage</keyword>
<dbReference type="AlphaFoldDB" id="A0A367YQQ5"/>
<feature type="domain" description="Helicase ATP-binding" evidence="8">
    <location>
        <begin position="299"/>
        <end position="472"/>
    </location>
</feature>
<evidence type="ECO:0000256" key="7">
    <source>
        <dbReference type="ARBA" id="ARBA00023204"/>
    </source>
</evidence>
<dbReference type="SMART" id="SM00490">
    <property type="entry name" value="HELICc"/>
    <property type="match status" value="1"/>
</dbReference>
<sequence length="740" mass="80477">MHTKVERLVGGATAKALSRWRIETVGDLLRHLPRRYFAGAETSDLAALVPGEEVAVLATVRSTKLHHGRYNPDDRSRGQRRAPRGRLEVVVTDGSADLALTFFGNSHLLEHWSAQLPAGARGIFAGKVGEFQQRAQLTNPDYVVLAPDGRVVGGAQRNLALAQVGHDGLIGLYPTTKKLPTWQVAECARLVLEAVEQQLQDPLPAWVRLRLGVPDLVSAFRSVHLPRTRDEVEPARRRLLLDEALAVQVTMAQRRAEAARVPSTPRPRRTEGLLADFDRRLPFTLTDGQQQISEEIFTDLAREHPMQRLLQGEVGSGKTLVALRAMLAVADTGGQSALLAPTEVLASQHHTTITAMLGDMAHADTLHAAEHATRVVLLTGSMSAQQKREALLEVASGRAGIVIGTHALLSAQVQFADLGLVVVDEQHRFGVEQRAALAAKADTRPHLLVMTATPIPRSVAMTVFGDLEVSTLSEVPAGRSEVTTVLVDERRNPRWVDRAWQRIREEVAAGRQAFVVCSRIAESDTVRPPGGDEAEDAVPPRTVEDLHAELVAGPLSGLTVEMVHGRLPAEQKDATMRRFAAGEVDVVVATTVIEVGVDVPNASVMVISDADRFGISQLHQLRGRIGRGAHPGVCLLLTTSPADSEARRRLEAVSRTRDGFQLADVDLAQRQEGDVLGASQSGARSSLRLLRVIDHAEEIQLAREVAEEWVGRPDAATDPVLADLRAQVELLADPEWMERT</sequence>
<evidence type="ECO:0000259" key="8">
    <source>
        <dbReference type="PROSITE" id="PS51192"/>
    </source>
</evidence>
<dbReference type="Pfam" id="PF00270">
    <property type="entry name" value="DEAD"/>
    <property type="match status" value="1"/>
</dbReference>
<keyword evidence="4 10" id="KW-0347">Helicase</keyword>
<dbReference type="PANTHER" id="PTHR47964">
    <property type="entry name" value="ATP-DEPENDENT DNA HELICASE HOMOLOG RECG, CHLOROPLASTIC"/>
    <property type="match status" value="1"/>
</dbReference>
<dbReference type="Pfam" id="PF19833">
    <property type="entry name" value="RecG_dom3_C"/>
    <property type="match status" value="1"/>
</dbReference>
<dbReference type="GO" id="GO:0005524">
    <property type="term" value="F:ATP binding"/>
    <property type="evidence" value="ECO:0007669"/>
    <property type="project" value="UniProtKB-KW"/>
</dbReference>
<comment type="caution">
    <text evidence="10">The sequence shown here is derived from an EMBL/GenBank/DDBJ whole genome shotgun (WGS) entry which is preliminary data.</text>
</comment>
<dbReference type="PROSITE" id="PS51194">
    <property type="entry name" value="HELICASE_CTER"/>
    <property type="match status" value="1"/>
</dbReference>
<dbReference type="InterPro" id="IPR001650">
    <property type="entry name" value="Helicase_C-like"/>
</dbReference>
<dbReference type="InterPro" id="IPR014001">
    <property type="entry name" value="Helicase_ATP-bd"/>
</dbReference>
<dbReference type="InterPro" id="IPR012340">
    <property type="entry name" value="NA-bd_OB-fold"/>
</dbReference>
<dbReference type="Pfam" id="PF00271">
    <property type="entry name" value="Helicase_C"/>
    <property type="match status" value="1"/>
</dbReference>
<keyword evidence="7" id="KW-0234">DNA repair</keyword>
<dbReference type="InterPro" id="IPR011545">
    <property type="entry name" value="DEAD/DEAH_box_helicase_dom"/>
</dbReference>
<evidence type="ECO:0000313" key="11">
    <source>
        <dbReference type="Proteomes" id="UP000252770"/>
    </source>
</evidence>
<evidence type="ECO:0000256" key="4">
    <source>
        <dbReference type="ARBA" id="ARBA00022806"/>
    </source>
</evidence>
<reference evidence="10 11" key="1">
    <citation type="submission" date="2018-07" db="EMBL/GenBank/DDBJ databases">
        <title>Desertimonas flava gen. nov. sp. nov.</title>
        <authorList>
            <person name="Liu S."/>
        </authorList>
    </citation>
    <scope>NUCLEOTIDE SEQUENCE [LARGE SCALE GENOMIC DNA]</scope>
    <source>
        <strain evidence="10 11">16Sb5-5</strain>
    </source>
</reference>
<dbReference type="PROSITE" id="PS51192">
    <property type="entry name" value="HELICASE_ATP_BIND_1"/>
    <property type="match status" value="1"/>
</dbReference>
<dbReference type="SUPFAM" id="SSF52540">
    <property type="entry name" value="P-loop containing nucleoside triphosphate hydrolases"/>
    <property type="match status" value="2"/>
</dbReference>
<dbReference type="PANTHER" id="PTHR47964:SF1">
    <property type="entry name" value="ATP-DEPENDENT DNA HELICASE HOMOLOG RECG, CHLOROPLASTIC"/>
    <property type="match status" value="1"/>
</dbReference>
<evidence type="ECO:0000256" key="2">
    <source>
        <dbReference type="ARBA" id="ARBA00022763"/>
    </source>
</evidence>
<proteinExistence type="predicted"/>
<keyword evidence="6" id="KW-0238">DNA-binding</keyword>
<name>A0A367YQQ5_9ACTN</name>